<comment type="caution">
    <text evidence="6">The sequence shown here is derived from an EMBL/GenBank/DDBJ whole genome shotgun (WGS) entry which is preliminary data.</text>
</comment>
<keyword evidence="1 4" id="KW-0245">EGF-like domain</keyword>
<dbReference type="Proteomes" id="UP001209878">
    <property type="component" value="Unassembled WGS sequence"/>
</dbReference>
<dbReference type="InterPro" id="IPR009030">
    <property type="entry name" value="Growth_fac_rcpt_cys_sf"/>
</dbReference>
<dbReference type="PANTHER" id="PTHR24034">
    <property type="entry name" value="EGF-LIKE DOMAIN-CONTAINING PROTEIN"/>
    <property type="match status" value="1"/>
</dbReference>
<dbReference type="SMART" id="SM00181">
    <property type="entry name" value="EGF"/>
    <property type="match status" value="5"/>
</dbReference>
<dbReference type="FunFam" id="2.10.25.10:FF:000031">
    <property type="entry name" value="neurogenic locus notch homolog protein 3"/>
    <property type="match status" value="1"/>
</dbReference>
<organism evidence="6 7">
    <name type="scientific">Ridgeia piscesae</name>
    <name type="common">Tubeworm</name>
    <dbReference type="NCBI Taxonomy" id="27915"/>
    <lineage>
        <taxon>Eukaryota</taxon>
        <taxon>Metazoa</taxon>
        <taxon>Spiralia</taxon>
        <taxon>Lophotrochozoa</taxon>
        <taxon>Annelida</taxon>
        <taxon>Polychaeta</taxon>
        <taxon>Sedentaria</taxon>
        <taxon>Canalipalpata</taxon>
        <taxon>Sabellida</taxon>
        <taxon>Siboglinidae</taxon>
        <taxon>Ridgeia</taxon>
    </lineage>
</organism>
<evidence type="ECO:0000313" key="7">
    <source>
        <dbReference type="Proteomes" id="UP001209878"/>
    </source>
</evidence>
<dbReference type="Pfam" id="PF14670">
    <property type="entry name" value="FXa_inhibition"/>
    <property type="match status" value="2"/>
</dbReference>
<feature type="domain" description="EGF-like" evidence="5">
    <location>
        <begin position="217"/>
        <end position="256"/>
    </location>
</feature>
<gene>
    <name evidence="6" type="ORF">NP493_1362g01014</name>
</gene>
<dbReference type="InterPro" id="IPR001881">
    <property type="entry name" value="EGF-like_Ca-bd_dom"/>
</dbReference>
<evidence type="ECO:0000256" key="2">
    <source>
        <dbReference type="ARBA" id="ARBA00022737"/>
    </source>
</evidence>
<evidence type="ECO:0000256" key="4">
    <source>
        <dbReference type="PROSITE-ProRule" id="PRU00076"/>
    </source>
</evidence>
<dbReference type="GO" id="GO:0005509">
    <property type="term" value="F:calcium ion binding"/>
    <property type="evidence" value="ECO:0007669"/>
    <property type="project" value="InterPro"/>
</dbReference>
<dbReference type="AlphaFoldDB" id="A0AAD9K625"/>
<dbReference type="InterPro" id="IPR000152">
    <property type="entry name" value="EGF-type_Asp/Asn_hydroxyl_site"/>
</dbReference>
<dbReference type="InterPro" id="IPR026823">
    <property type="entry name" value="cEGF"/>
</dbReference>
<dbReference type="CDD" id="cd00054">
    <property type="entry name" value="EGF_CA"/>
    <property type="match status" value="1"/>
</dbReference>
<dbReference type="InterPro" id="IPR018097">
    <property type="entry name" value="EGF_Ca-bd_CS"/>
</dbReference>
<evidence type="ECO:0000256" key="3">
    <source>
        <dbReference type="ARBA" id="ARBA00023157"/>
    </source>
</evidence>
<dbReference type="InterPro" id="IPR050751">
    <property type="entry name" value="ECM_structural_protein"/>
</dbReference>
<dbReference type="SUPFAM" id="SSF57196">
    <property type="entry name" value="EGF/Laminin"/>
    <property type="match status" value="3"/>
</dbReference>
<reference evidence="6" key="1">
    <citation type="journal article" date="2023" name="Mol. Biol. Evol.">
        <title>Third-Generation Sequencing Reveals the Adaptive Role of the Epigenome in Three Deep-Sea Polychaetes.</title>
        <authorList>
            <person name="Perez M."/>
            <person name="Aroh O."/>
            <person name="Sun Y."/>
            <person name="Lan Y."/>
            <person name="Juniper S.K."/>
            <person name="Young C.R."/>
            <person name="Angers B."/>
            <person name="Qian P.Y."/>
        </authorList>
    </citation>
    <scope>NUCLEOTIDE SEQUENCE</scope>
    <source>
        <strain evidence="6">R07B-5</strain>
    </source>
</reference>
<dbReference type="PANTHER" id="PTHR24034:SF205">
    <property type="entry name" value="NIDOGEN"/>
    <property type="match status" value="1"/>
</dbReference>
<sequence>MFSIGINECDPAKPRHDCEQICIDQSNGFTCTCKDGYRLMPNKKNCTDIDECAERTAQCEQTCDNTNGSFVCSCVKGFMLDPGNKTCSSNDLQTQCESLDCSYSCKESTQSSVECFCQSGYKLGDDAKSCVDENECHSENGGCAHICTNFDGGFNCSCTDGFQLLNDKKGCKPCLSGTWGKDCLRDCNCRDIDTVCNETSGCADCLDGFKGGDCHNDINECDSNPCDNHANCSNTIGTYKCVCHAGYTQYNSTVCEGMLLFYFVISSLYRYEL</sequence>
<dbReference type="Pfam" id="PF12662">
    <property type="entry name" value="cEGF"/>
    <property type="match status" value="1"/>
</dbReference>
<proteinExistence type="predicted"/>
<dbReference type="PROSITE" id="PS01187">
    <property type="entry name" value="EGF_CA"/>
    <property type="match status" value="2"/>
</dbReference>
<dbReference type="Gene3D" id="2.10.25.10">
    <property type="entry name" value="Laminin"/>
    <property type="match status" value="5"/>
</dbReference>
<evidence type="ECO:0000256" key="1">
    <source>
        <dbReference type="ARBA" id="ARBA00022536"/>
    </source>
</evidence>
<dbReference type="SMART" id="SM00179">
    <property type="entry name" value="EGF_CA"/>
    <property type="match status" value="4"/>
</dbReference>
<dbReference type="FunFam" id="2.10.25.10:FF:000240">
    <property type="entry name" value="Vitamin K-dependent protein S"/>
    <property type="match status" value="3"/>
</dbReference>
<feature type="domain" description="EGF-like" evidence="5">
    <location>
        <begin position="48"/>
        <end position="88"/>
    </location>
</feature>
<dbReference type="PROSITE" id="PS01186">
    <property type="entry name" value="EGF_2"/>
    <property type="match status" value="4"/>
</dbReference>
<dbReference type="SUPFAM" id="SSF57184">
    <property type="entry name" value="Growth factor receptor domain"/>
    <property type="match status" value="1"/>
</dbReference>
<accession>A0AAD9K625</accession>
<keyword evidence="2" id="KW-0677">Repeat</keyword>
<dbReference type="InterPro" id="IPR049883">
    <property type="entry name" value="NOTCH1_EGF-like"/>
</dbReference>
<dbReference type="PROSITE" id="PS50026">
    <property type="entry name" value="EGF_3"/>
    <property type="match status" value="2"/>
</dbReference>
<keyword evidence="3" id="KW-1015">Disulfide bond</keyword>
<keyword evidence="7" id="KW-1185">Reference proteome</keyword>
<dbReference type="InterPro" id="IPR000742">
    <property type="entry name" value="EGF"/>
</dbReference>
<dbReference type="PROSITE" id="PS00010">
    <property type="entry name" value="ASX_HYDROXYL"/>
    <property type="match status" value="2"/>
</dbReference>
<dbReference type="Pfam" id="PF07645">
    <property type="entry name" value="EGF_CA"/>
    <property type="match status" value="1"/>
</dbReference>
<protein>
    <recommendedName>
        <fullName evidence="5">EGF-like domain-containing protein</fullName>
    </recommendedName>
</protein>
<evidence type="ECO:0000259" key="5">
    <source>
        <dbReference type="PROSITE" id="PS50026"/>
    </source>
</evidence>
<name>A0AAD9K625_RIDPI</name>
<comment type="caution">
    <text evidence="4">Lacks conserved residue(s) required for the propagation of feature annotation.</text>
</comment>
<evidence type="ECO:0000313" key="6">
    <source>
        <dbReference type="EMBL" id="KAK2165541.1"/>
    </source>
</evidence>
<dbReference type="EMBL" id="JAODUO010001361">
    <property type="protein sequence ID" value="KAK2165541.1"/>
    <property type="molecule type" value="Genomic_DNA"/>
</dbReference>